<dbReference type="Gene3D" id="3.40.50.1240">
    <property type="entry name" value="Phosphoglycerate mutase-like"/>
    <property type="match status" value="1"/>
</dbReference>
<dbReference type="InterPro" id="IPR029033">
    <property type="entry name" value="His_PPase_superfam"/>
</dbReference>
<dbReference type="InterPro" id="IPR013078">
    <property type="entry name" value="His_Pase_superF_clade-1"/>
</dbReference>
<sequence length="215" mass="24937">MKVYLMRHGETDYNKKGLIQGTLDIPLNEFGMELAEKTKEGFEKEGLTFDYCYCSPLIRARQTAEIILRGTDTPLSYDERIREMNFGEGEGQKLADLSWNPALKNIDALFHAPEQYRATEQGESYEALLARVEDFLKHEIFPLEEKMKRVLICCHGGIIRAFLAYIKGLEIKDFWNSHQPNCSVNILEVKNQKIRILEEHKIYYTLPEEKKGSIL</sequence>
<reference evidence="5" key="1">
    <citation type="submission" date="2021-10" db="EMBL/GenBank/DDBJ databases">
        <title>Anaerobic single-cell dispensing facilitates the cultivation of human gut bacteria.</title>
        <authorList>
            <person name="Afrizal A."/>
        </authorList>
    </citation>
    <scope>NUCLEOTIDE SEQUENCE</scope>
    <source>
        <strain evidence="5">CLA-AA-H204</strain>
    </source>
</reference>
<protein>
    <submittedName>
        <fullName evidence="5">Histidine phosphatase family protein</fullName>
    </submittedName>
</protein>
<feature type="active site" description="Proton donor/acceptor" evidence="2">
    <location>
        <position position="83"/>
    </location>
</feature>
<keyword evidence="1" id="KW-0378">Hydrolase</keyword>
<feature type="active site" description="Tele-phosphohistidine intermediate" evidence="2">
    <location>
        <position position="8"/>
    </location>
</feature>
<dbReference type="GO" id="GO:0004331">
    <property type="term" value="F:fructose-2,6-bisphosphate 2-phosphatase activity"/>
    <property type="evidence" value="ECO:0007669"/>
    <property type="project" value="TreeGrafter"/>
</dbReference>
<dbReference type="PANTHER" id="PTHR46517">
    <property type="entry name" value="FRUCTOSE-2,6-BISPHOSPHATASE TIGAR"/>
    <property type="match status" value="1"/>
</dbReference>
<dbReference type="PROSITE" id="PS00175">
    <property type="entry name" value="PG_MUTASE"/>
    <property type="match status" value="1"/>
</dbReference>
<evidence type="ECO:0000256" key="1">
    <source>
        <dbReference type="ARBA" id="ARBA00022801"/>
    </source>
</evidence>
<dbReference type="CDD" id="cd07067">
    <property type="entry name" value="HP_PGM_like"/>
    <property type="match status" value="1"/>
</dbReference>
<dbReference type="InterPro" id="IPR051695">
    <property type="entry name" value="Phosphoglycerate_Mutase"/>
</dbReference>
<organism evidence="5 6">
    <name type="scientific">Roseburia amylophila</name>
    <dbReference type="NCBI Taxonomy" id="2981794"/>
    <lineage>
        <taxon>Bacteria</taxon>
        <taxon>Bacillati</taxon>
        <taxon>Bacillota</taxon>
        <taxon>Clostridia</taxon>
        <taxon>Lachnospirales</taxon>
        <taxon>Lachnospiraceae</taxon>
        <taxon>Roseburia</taxon>
    </lineage>
</organism>
<dbReference type="GO" id="GO:0043456">
    <property type="term" value="P:regulation of pentose-phosphate shunt"/>
    <property type="evidence" value="ECO:0007669"/>
    <property type="project" value="TreeGrafter"/>
</dbReference>
<feature type="binding site" evidence="3">
    <location>
        <position position="59"/>
    </location>
    <ligand>
        <name>substrate</name>
    </ligand>
</feature>
<name>A0AAW4WCU4_9FIRM</name>
<dbReference type="GO" id="GO:0045820">
    <property type="term" value="P:negative regulation of glycolytic process"/>
    <property type="evidence" value="ECO:0007669"/>
    <property type="project" value="TreeGrafter"/>
</dbReference>
<proteinExistence type="predicted"/>
<feature type="site" description="Transition state stabilizer" evidence="4">
    <location>
        <position position="155"/>
    </location>
</feature>
<dbReference type="SMART" id="SM00855">
    <property type="entry name" value="PGAM"/>
    <property type="match status" value="1"/>
</dbReference>
<dbReference type="AlphaFoldDB" id="A0AAW4WCU4"/>
<dbReference type="PANTHER" id="PTHR46517:SF1">
    <property type="entry name" value="FRUCTOSE-2,6-BISPHOSPHATASE TIGAR"/>
    <property type="match status" value="1"/>
</dbReference>
<dbReference type="Proteomes" id="UP001198893">
    <property type="component" value="Unassembled WGS sequence"/>
</dbReference>
<feature type="binding site" evidence="3">
    <location>
        <begin position="7"/>
        <end position="14"/>
    </location>
    <ligand>
        <name>substrate</name>
    </ligand>
</feature>
<accession>A0AAW4WCU4</accession>
<dbReference type="RefSeq" id="WP_227709542.1">
    <property type="nucleotide sequence ID" value="NZ_JAJEQW010000001.1"/>
</dbReference>
<evidence type="ECO:0000313" key="6">
    <source>
        <dbReference type="Proteomes" id="UP001198893"/>
    </source>
</evidence>
<dbReference type="InterPro" id="IPR001345">
    <property type="entry name" value="PG/BPGM_mutase_AS"/>
</dbReference>
<evidence type="ECO:0000256" key="2">
    <source>
        <dbReference type="PIRSR" id="PIRSR613078-1"/>
    </source>
</evidence>
<dbReference type="EMBL" id="JAJEQW010000001">
    <property type="protein sequence ID" value="MCC2241126.1"/>
    <property type="molecule type" value="Genomic_DNA"/>
</dbReference>
<dbReference type="SUPFAM" id="SSF53254">
    <property type="entry name" value="Phosphoglycerate mutase-like"/>
    <property type="match status" value="1"/>
</dbReference>
<dbReference type="GO" id="GO:0005829">
    <property type="term" value="C:cytosol"/>
    <property type="evidence" value="ECO:0007669"/>
    <property type="project" value="TreeGrafter"/>
</dbReference>
<comment type="caution">
    <text evidence="5">The sequence shown here is derived from an EMBL/GenBank/DDBJ whole genome shotgun (WGS) entry which is preliminary data.</text>
</comment>
<evidence type="ECO:0000256" key="4">
    <source>
        <dbReference type="PIRSR" id="PIRSR613078-3"/>
    </source>
</evidence>
<evidence type="ECO:0000256" key="3">
    <source>
        <dbReference type="PIRSR" id="PIRSR613078-2"/>
    </source>
</evidence>
<evidence type="ECO:0000313" key="5">
    <source>
        <dbReference type="EMBL" id="MCC2241126.1"/>
    </source>
</evidence>
<gene>
    <name evidence="5" type="ORF">LKD47_02255</name>
</gene>
<dbReference type="PIRSF" id="PIRSF000709">
    <property type="entry name" value="6PFK_2-Ptase"/>
    <property type="match status" value="1"/>
</dbReference>
<dbReference type="Pfam" id="PF00300">
    <property type="entry name" value="His_Phos_1"/>
    <property type="match status" value="1"/>
</dbReference>